<dbReference type="InterPro" id="IPR002048">
    <property type="entry name" value="EF_hand_dom"/>
</dbReference>
<dbReference type="FunFam" id="3.90.1150.10:FF:000010">
    <property type="entry name" value="Alanine aminotransferase 2"/>
    <property type="match status" value="1"/>
</dbReference>
<keyword evidence="10" id="KW-1185">Reference proteome</keyword>
<dbReference type="Gene3D" id="1.10.238.10">
    <property type="entry name" value="EF-hand"/>
    <property type="match status" value="1"/>
</dbReference>
<protein>
    <recommendedName>
        <fullName evidence="8">EF-hand domain-containing protein</fullName>
    </recommendedName>
</protein>
<name>A0AAD2FUF3_9STRA</name>
<proteinExistence type="inferred from homology"/>
<dbReference type="InterPro" id="IPR015424">
    <property type="entry name" value="PyrdxlP-dep_Trfase"/>
</dbReference>
<dbReference type="InterPro" id="IPR011992">
    <property type="entry name" value="EF-hand-dom_pair"/>
</dbReference>
<dbReference type="PROSITE" id="PS00018">
    <property type="entry name" value="EF_HAND_1"/>
    <property type="match status" value="1"/>
</dbReference>
<dbReference type="GO" id="GO:0030170">
    <property type="term" value="F:pyridoxal phosphate binding"/>
    <property type="evidence" value="ECO:0007669"/>
    <property type="project" value="InterPro"/>
</dbReference>
<dbReference type="Pfam" id="PF00155">
    <property type="entry name" value="Aminotran_1_2"/>
    <property type="match status" value="1"/>
</dbReference>
<dbReference type="SUPFAM" id="SSF53383">
    <property type="entry name" value="PLP-dependent transferases"/>
    <property type="match status" value="1"/>
</dbReference>
<dbReference type="FunFam" id="1.10.287.1970:FF:000001">
    <property type="entry name" value="Alanine aminotransferase 2"/>
    <property type="match status" value="1"/>
</dbReference>
<comment type="cofactor">
    <cofactor evidence="1">
        <name>pyridoxal 5'-phosphate</name>
        <dbReference type="ChEBI" id="CHEBI:597326"/>
    </cofactor>
</comment>
<dbReference type="InterPro" id="IPR018247">
    <property type="entry name" value="EF_Hand_1_Ca_BS"/>
</dbReference>
<keyword evidence="3" id="KW-0032">Aminotransferase</keyword>
<accession>A0AAD2FUF3</accession>
<dbReference type="CDD" id="cd00609">
    <property type="entry name" value="AAT_like"/>
    <property type="match status" value="1"/>
</dbReference>
<comment type="caution">
    <text evidence="9">The sequence shown here is derived from an EMBL/GenBank/DDBJ whole genome shotgun (WGS) entry which is preliminary data.</text>
</comment>
<dbReference type="PROSITE" id="PS50222">
    <property type="entry name" value="EF_HAND_2"/>
    <property type="match status" value="1"/>
</dbReference>
<gene>
    <name evidence="9" type="ORF">CYCCA115_LOCUS13575</name>
</gene>
<organism evidence="9 10">
    <name type="scientific">Cylindrotheca closterium</name>
    <dbReference type="NCBI Taxonomy" id="2856"/>
    <lineage>
        <taxon>Eukaryota</taxon>
        <taxon>Sar</taxon>
        <taxon>Stramenopiles</taxon>
        <taxon>Ochrophyta</taxon>
        <taxon>Bacillariophyta</taxon>
        <taxon>Bacillariophyceae</taxon>
        <taxon>Bacillariophycidae</taxon>
        <taxon>Bacillariales</taxon>
        <taxon>Bacillariaceae</taxon>
        <taxon>Cylindrotheca</taxon>
    </lineage>
</organism>
<dbReference type="PANTHER" id="PTHR11751">
    <property type="entry name" value="ALANINE AMINOTRANSFERASE"/>
    <property type="match status" value="1"/>
</dbReference>
<evidence type="ECO:0000256" key="1">
    <source>
        <dbReference type="ARBA" id="ARBA00001933"/>
    </source>
</evidence>
<dbReference type="Gene3D" id="1.10.287.1970">
    <property type="match status" value="1"/>
</dbReference>
<dbReference type="AlphaFoldDB" id="A0AAD2FUF3"/>
<dbReference type="Gene3D" id="3.40.640.10">
    <property type="entry name" value="Type I PLP-dependent aspartate aminotransferase-like (Major domain)"/>
    <property type="match status" value="1"/>
</dbReference>
<dbReference type="PANTHER" id="PTHR11751:SF29">
    <property type="entry name" value="ALANINE TRANSAMINASE"/>
    <property type="match status" value="1"/>
</dbReference>
<evidence type="ECO:0000313" key="9">
    <source>
        <dbReference type="EMBL" id="CAJ1952482.1"/>
    </source>
</evidence>
<dbReference type="Gene3D" id="3.90.1150.10">
    <property type="entry name" value="Aspartate Aminotransferase, domain 1"/>
    <property type="match status" value="1"/>
</dbReference>
<dbReference type="GO" id="GO:0005509">
    <property type="term" value="F:calcium ion binding"/>
    <property type="evidence" value="ECO:0007669"/>
    <property type="project" value="InterPro"/>
</dbReference>
<keyword evidence="5" id="KW-0106">Calcium</keyword>
<dbReference type="FunFam" id="3.40.640.10:FF:000012">
    <property type="entry name" value="alanine aminotransferase 2"/>
    <property type="match status" value="1"/>
</dbReference>
<keyword evidence="4" id="KW-0808">Transferase</keyword>
<dbReference type="InterPro" id="IPR015421">
    <property type="entry name" value="PyrdxlP-dep_Trfase_major"/>
</dbReference>
<feature type="domain" description="EF-hand" evidence="8">
    <location>
        <begin position="44"/>
        <end position="79"/>
    </location>
</feature>
<dbReference type="InterPro" id="IPR045088">
    <property type="entry name" value="ALAT1/2-like"/>
</dbReference>
<comment type="similarity">
    <text evidence="7">Belongs to the class-I pyridoxal-phosphate-dependent aminotransferase family. Alanine aminotransferase subfamily.</text>
</comment>
<evidence type="ECO:0000256" key="6">
    <source>
        <dbReference type="ARBA" id="ARBA00022898"/>
    </source>
</evidence>
<evidence type="ECO:0000256" key="7">
    <source>
        <dbReference type="ARBA" id="ARBA00025785"/>
    </source>
</evidence>
<evidence type="ECO:0000256" key="3">
    <source>
        <dbReference type="ARBA" id="ARBA00022576"/>
    </source>
</evidence>
<keyword evidence="6" id="KW-0663">Pyridoxal phosphate</keyword>
<dbReference type="InterPro" id="IPR015422">
    <property type="entry name" value="PyrdxlP-dep_Trfase_small"/>
</dbReference>
<sequence>MINAHQLLAKRFAHPRYLAVIRALSTQVNHLARYQKMNWETFLSTGRGSDNLFRSIDTNHTDNITPSELHVFLDSVGHKGVHPRAFKMLNELAHDHNLSRKEFKSWLVLATNFQQEQESQYALSYERHPHTGQRKPQLDEDNFHTWNEHTMSQAVRKMQYAVRGQVVMRADELKAEGKDILYTNIGNPQAVGQSPITYYRQVMALCDLPEEDGVDHPNVYEMFPADVVNRALEFRKTIGPAGTGAYTGSQGILQFRHDVADFITERDGHPAYAGNIFLTNGASSAIELVLTSIISSELDGIMIPIPQYPIYSALIAKLAGRQVGYFLDENSNWAATESELTQRLQEAQANGIDVKALAIINPGNPTGQVYSREDLEVICKFCSDNGIVLLADEVYQRNVYSPSKSFLSAKKVALETPGCEYLQLVSFHSTSKGVIGECGRRGGYMELHNIDKTVQAQLYKLASSGLCSNVPGQITTSLMVKPPKRGDVSYDRFQKEENNIFNGMKNRAKALVESLNKVDGISCNPAEGAMYAFPSIELPPKAIAAADEQHVSPDTLYALSLLEETGICVVPASGFGQKEGRFGFRTTFLPPDDKMLSAVDKFKSHHENFCAKYS</sequence>
<comment type="subunit">
    <text evidence="2">Homodimer.</text>
</comment>
<dbReference type="GO" id="GO:0004021">
    <property type="term" value="F:L-alanine:2-oxoglutarate aminotransferase activity"/>
    <property type="evidence" value="ECO:0007669"/>
    <property type="project" value="TreeGrafter"/>
</dbReference>
<dbReference type="InterPro" id="IPR004839">
    <property type="entry name" value="Aminotransferase_I/II_large"/>
</dbReference>
<dbReference type="SUPFAM" id="SSF47473">
    <property type="entry name" value="EF-hand"/>
    <property type="match status" value="1"/>
</dbReference>
<dbReference type="Proteomes" id="UP001295423">
    <property type="component" value="Unassembled WGS sequence"/>
</dbReference>
<evidence type="ECO:0000259" key="8">
    <source>
        <dbReference type="PROSITE" id="PS50222"/>
    </source>
</evidence>
<evidence type="ECO:0000256" key="4">
    <source>
        <dbReference type="ARBA" id="ARBA00022679"/>
    </source>
</evidence>
<reference evidence="9" key="1">
    <citation type="submission" date="2023-08" db="EMBL/GenBank/DDBJ databases">
        <authorList>
            <person name="Audoor S."/>
            <person name="Bilcke G."/>
        </authorList>
    </citation>
    <scope>NUCLEOTIDE SEQUENCE</scope>
</reference>
<dbReference type="EMBL" id="CAKOGP040001803">
    <property type="protein sequence ID" value="CAJ1952482.1"/>
    <property type="molecule type" value="Genomic_DNA"/>
</dbReference>
<evidence type="ECO:0000256" key="5">
    <source>
        <dbReference type="ARBA" id="ARBA00022837"/>
    </source>
</evidence>
<evidence type="ECO:0000313" key="10">
    <source>
        <dbReference type="Proteomes" id="UP001295423"/>
    </source>
</evidence>
<evidence type="ECO:0000256" key="2">
    <source>
        <dbReference type="ARBA" id="ARBA00011738"/>
    </source>
</evidence>